<dbReference type="InterPro" id="IPR030664">
    <property type="entry name" value="SdhA/FrdA/AprA"/>
</dbReference>
<dbReference type="InterPro" id="IPR036188">
    <property type="entry name" value="FAD/NAD-bd_sf"/>
</dbReference>
<protein>
    <submittedName>
        <fullName evidence="5">Succinate dehydrogenase / fumarate reductase flavoprotein subunit</fullName>
    </submittedName>
</protein>
<comment type="caution">
    <text evidence="5">The sequence shown here is derived from an EMBL/GenBank/DDBJ whole genome shotgun (WGS) entry which is preliminary data.</text>
</comment>
<evidence type="ECO:0000256" key="1">
    <source>
        <dbReference type="ARBA" id="ARBA00022630"/>
    </source>
</evidence>
<dbReference type="Gene3D" id="1.20.58.100">
    <property type="entry name" value="Fumarate reductase/succinate dehydrogenase flavoprotein-like, C-terminal domain"/>
    <property type="match status" value="1"/>
</dbReference>
<proteinExistence type="predicted"/>
<keyword evidence="6" id="KW-1185">Reference proteome</keyword>
<dbReference type="Pfam" id="PF00890">
    <property type="entry name" value="FAD_binding_2"/>
    <property type="match status" value="1"/>
</dbReference>
<gene>
    <name evidence="5" type="ORF">SAMN05216240_0975</name>
</gene>
<dbReference type="PANTHER" id="PTHR11632">
    <property type="entry name" value="SUCCINATE DEHYDROGENASE 2 FLAVOPROTEIN SUBUNIT"/>
    <property type="match status" value="1"/>
</dbReference>
<dbReference type="PRINTS" id="PR00368">
    <property type="entry name" value="FADPNR"/>
</dbReference>
<evidence type="ECO:0000259" key="3">
    <source>
        <dbReference type="Pfam" id="PF00890"/>
    </source>
</evidence>
<dbReference type="InterPro" id="IPR027477">
    <property type="entry name" value="Succ_DH/fumarate_Rdtase_cat_sf"/>
</dbReference>
<dbReference type="Gene3D" id="3.90.700.10">
    <property type="entry name" value="Succinate dehydrogenase/fumarate reductase flavoprotein, catalytic domain"/>
    <property type="match status" value="1"/>
</dbReference>
<dbReference type="GeneID" id="31773432"/>
<dbReference type="SUPFAM" id="SSF46977">
    <property type="entry name" value="Succinate dehydrogenase/fumarate reductase flavoprotein C-terminal domain"/>
    <property type="match status" value="1"/>
</dbReference>
<dbReference type="Gene3D" id="3.50.50.60">
    <property type="entry name" value="FAD/NAD(P)-binding domain"/>
    <property type="match status" value="1"/>
</dbReference>
<dbReference type="InterPro" id="IPR003953">
    <property type="entry name" value="FAD-dep_OxRdtase_2_FAD-bd"/>
</dbReference>
<dbReference type="EMBL" id="FXXC01000001">
    <property type="protein sequence ID" value="SMR92387.1"/>
    <property type="molecule type" value="Genomic_DNA"/>
</dbReference>
<evidence type="ECO:0000313" key="6">
    <source>
        <dbReference type="Proteomes" id="UP000196803"/>
    </source>
</evidence>
<dbReference type="InterPro" id="IPR015939">
    <property type="entry name" value="Fum_Rdtase/Succ_DH_flav-like_C"/>
</dbReference>
<evidence type="ECO:0000256" key="2">
    <source>
        <dbReference type="ARBA" id="ARBA00023002"/>
    </source>
</evidence>
<keyword evidence="1" id="KW-0285">Flavoprotein</keyword>
<organism evidence="5 6">
    <name type="scientific">Caldicellulosiruptor bescii</name>
    <name type="common">Anaerocellum thermophilum</name>
    <dbReference type="NCBI Taxonomy" id="31899"/>
    <lineage>
        <taxon>Bacteria</taxon>
        <taxon>Bacillati</taxon>
        <taxon>Bacillota</taxon>
        <taxon>Bacillota incertae sedis</taxon>
        <taxon>Caldicellulosiruptorales</taxon>
        <taxon>Caldicellulosiruptoraceae</taxon>
        <taxon>Caldicellulosiruptor</taxon>
    </lineage>
</organism>
<dbReference type="Pfam" id="PF02910">
    <property type="entry name" value="Succ_DH_flav_C"/>
    <property type="match status" value="1"/>
</dbReference>
<evidence type="ECO:0000259" key="4">
    <source>
        <dbReference type="Pfam" id="PF02910"/>
    </source>
</evidence>
<dbReference type="SUPFAM" id="SSF51905">
    <property type="entry name" value="FAD/NAD(P)-binding domain"/>
    <property type="match status" value="1"/>
</dbReference>
<dbReference type="InterPro" id="IPR037099">
    <property type="entry name" value="Fum_R/Succ_DH_flav-like_C_sf"/>
</dbReference>
<dbReference type="Proteomes" id="UP000196803">
    <property type="component" value="Unassembled WGS sequence"/>
</dbReference>
<dbReference type="PIRSF" id="PIRSF000171">
    <property type="entry name" value="SDHA_APRA_LASPO"/>
    <property type="match status" value="1"/>
</dbReference>
<feature type="domain" description="Fumarate reductase/succinate dehydrogenase flavoprotein-like C-terminal" evidence="4">
    <location>
        <begin position="482"/>
        <end position="596"/>
    </location>
</feature>
<feature type="domain" description="FAD-dependent oxidoreductase 2 FAD-binding" evidence="3">
    <location>
        <begin position="6"/>
        <end position="426"/>
    </location>
</feature>
<dbReference type="RefSeq" id="WP_015908437.1">
    <property type="nucleotide sequence ID" value="NZ_FUZJ01000001.1"/>
</dbReference>
<name>A0ABY1S6Y6_CALBS</name>
<evidence type="ECO:0000313" key="5">
    <source>
        <dbReference type="EMBL" id="SMR92387.1"/>
    </source>
</evidence>
<accession>A0ABY1S6Y6</accession>
<dbReference type="PANTHER" id="PTHR11632:SF51">
    <property type="entry name" value="SUCCINATE DEHYDROGENASE [UBIQUINONE] FLAVOPROTEIN SUBUNIT, MITOCHONDRIAL"/>
    <property type="match status" value="1"/>
</dbReference>
<sequence>MIYKADVLVVGSGGAGLRAAIAACERAYESRKRIKVLLASKGKIGSCGTTALAYSDRMAFHVTLPTTEPKGEDNWKYHAKDIYEIGGLVSDYDLAEILAKNSADAYFYLDSLGVPFVKENGVPAQFVTDGSIYARACFTGPDTAVQIEKALIRKLGEMKDIEVLEDVMISDLIVVNNKVCGAIAFKGNQNIIILAKAIVLATGGAGSIYKSNVFPPRMTGDGYAMALRAGALLVNMEFIQIGLSSPKTKLACSGSIMRCVPRFVNEKGEEFLLNYPIAYNDVFEKGATWPISYEHKTCLIDIAVFREIARGGKVFLDFTQNPKGFEFKHLREDLKQRYYSEVKNLTNKRSTPYERLCEINPQTVEWFLKRGIDLRNQMLEIAPSIQHFQGGVKIRENANTAISGLYACGECAGGQHGANRPGGNALLDTQVFGKIAGESSFEFASNTSIDEESAISEANRLFESYKIYIAEDGIDLENAISELNRVMDLYASVVRHQDGLQKALMKIEELKTRKIKPVEYEYLLELKNMLLCAEAVVKSCILRDESRGPHLMFENYSDLWPKPRDERYNIYHVCKLNKETNQVEVFPMEPVKPETLGGKVK</sequence>
<reference evidence="5 6" key="1">
    <citation type="submission" date="2017-05" db="EMBL/GenBank/DDBJ databases">
        <authorList>
            <person name="Varghese N."/>
            <person name="Submissions S."/>
        </authorList>
    </citation>
    <scope>NUCLEOTIDE SEQUENCE [LARGE SCALE GENOMIC DNA]</scope>
    <source>
        <strain evidence="5 6">MACB1020</strain>
    </source>
</reference>
<keyword evidence="2" id="KW-0560">Oxidoreductase</keyword>